<proteinExistence type="predicted"/>
<name>T1HZH1_RHOPR</name>
<dbReference type="EMBL" id="ACPB03014417">
    <property type="status" value="NOT_ANNOTATED_CDS"/>
    <property type="molecule type" value="Genomic_DNA"/>
</dbReference>
<reference evidence="1" key="1">
    <citation type="submission" date="2015-05" db="UniProtKB">
        <authorList>
            <consortium name="EnsemblMetazoa"/>
        </authorList>
    </citation>
    <scope>IDENTIFICATION</scope>
</reference>
<dbReference type="InParanoid" id="T1HZH1"/>
<protein>
    <submittedName>
        <fullName evidence="1">Uncharacterized protein</fullName>
    </submittedName>
</protein>
<dbReference type="VEuPathDB" id="VectorBase:RPRC009441"/>
<keyword evidence="2" id="KW-1185">Reference proteome</keyword>
<dbReference type="AlphaFoldDB" id="T1HZH1"/>
<evidence type="ECO:0000313" key="1">
    <source>
        <dbReference type="EnsemblMetazoa" id="RPRC009441-PA"/>
    </source>
</evidence>
<dbReference type="HOGENOM" id="CLU_2375395_0_0_1"/>
<organism evidence="1 2">
    <name type="scientific">Rhodnius prolixus</name>
    <name type="common">Triatomid bug</name>
    <dbReference type="NCBI Taxonomy" id="13249"/>
    <lineage>
        <taxon>Eukaryota</taxon>
        <taxon>Metazoa</taxon>
        <taxon>Ecdysozoa</taxon>
        <taxon>Arthropoda</taxon>
        <taxon>Hexapoda</taxon>
        <taxon>Insecta</taxon>
        <taxon>Pterygota</taxon>
        <taxon>Neoptera</taxon>
        <taxon>Paraneoptera</taxon>
        <taxon>Hemiptera</taxon>
        <taxon>Heteroptera</taxon>
        <taxon>Panheteroptera</taxon>
        <taxon>Cimicomorpha</taxon>
        <taxon>Reduviidae</taxon>
        <taxon>Triatominae</taxon>
        <taxon>Rhodnius</taxon>
    </lineage>
</organism>
<evidence type="ECO:0000313" key="2">
    <source>
        <dbReference type="Proteomes" id="UP000015103"/>
    </source>
</evidence>
<dbReference type="EnsemblMetazoa" id="RPRC009441-RA">
    <property type="protein sequence ID" value="RPRC009441-PA"/>
    <property type="gene ID" value="RPRC009441"/>
</dbReference>
<dbReference type="Proteomes" id="UP000015103">
    <property type="component" value="Unassembled WGS sequence"/>
</dbReference>
<accession>T1HZH1</accession>
<sequence length="95" mass="10462">MQKAVVDVSKLAVKLCRCLIHTDKKNVYPLSKEVTEYINIKRAPVLLSNLKLKQSSKCSGGNPINTNARQDLTRSMSGPFSSSVFQFSSTVSISK</sequence>